<evidence type="ECO:0000256" key="2">
    <source>
        <dbReference type="SAM" id="SignalP"/>
    </source>
</evidence>
<proteinExistence type="predicted"/>
<keyword evidence="4" id="KW-1185">Reference proteome</keyword>
<feature type="compositionally biased region" description="Pro residues" evidence="1">
    <location>
        <begin position="37"/>
        <end position="59"/>
    </location>
</feature>
<evidence type="ECO:0000313" key="4">
    <source>
        <dbReference type="Proteomes" id="UP000540412"/>
    </source>
</evidence>
<reference evidence="3 4" key="1">
    <citation type="submission" date="2020-08" db="EMBL/GenBank/DDBJ databases">
        <title>Sequencing the genomes of 1000 actinobacteria strains.</title>
        <authorList>
            <person name="Klenk H.-P."/>
        </authorList>
    </citation>
    <scope>NUCLEOTIDE SEQUENCE [LARGE SCALE GENOMIC DNA]</scope>
    <source>
        <strain evidence="3 4">DSM 43582</strain>
    </source>
</reference>
<protein>
    <submittedName>
        <fullName evidence="3">Outer membrane biosynthesis protein TonB</fullName>
    </submittedName>
</protein>
<dbReference type="RefSeq" id="WP_040748304.1">
    <property type="nucleotide sequence ID" value="NZ_JACHIT010000002.1"/>
</dbReference>
<evidence type="ECO:0000256" key="1">
    <source>
        <dbReference type="SAM" id="MobiDB-lite"/>
    </source>
</evidence>
<feature type="region of interest" description="Disordered" evidence="1">
    <location>
        <begin position="18"/>
        <end position="108"/>
    </location>
</feature>
<feature type="chain" id="PRO_5038864617" evidence="2">
    <location>
        <begin position="16"/>
        <end position="189"/>
    </location>
</feature>
<dbReference type="Proteomes" id="UP000540412">
    <property type="component" value="Unassembled WGS sequence"/>
</dbReference>
<feature type="compositionally biased region" description="Pro residues" evidence="1">
    <location>
        <begin position="74"/>
        <end position="86"/>
    </location>
</feature>
<dbReference type="AlphaFoldDB" id="A0A7W9PIT1"/>
<comment type="caution">
    <text evidence="3">The sequence shown here is derived from an EMBL/GenBank/DDBJ whole genome shotgun (WGS) entry which is preliminary data.</text>
</comment>
<keyword evidence="2" id="KW-0732">Signal</keyword>
<sequence length="189" mass="18757">MPVTLMAACCAVAVAASVPDTVADQPGVTTPAQPGTSTPPPPPPPPPPPAVVEPEPAPAPAYAEQPPQVRNGPQPRPRPEPSPEPVAPVQLEDLHLPEPVPPVAPIQAPDNTIRLGQWETPSSPWLPPEVRDCVNTTAADAEAALATALDSVGLPAGRSDRVSGAALAGAAIAAGTVGAGFGAGVGVGQ</sequence>
<feature type="compositionally biased region" description="Low complexity" evidence="1">
    <location>
        <begin position="60"/>
        <end position="69"/>
    </location>
</feature>
<organism evidence="3 4">
    <name type="scientific">Nocardia transvalensis</name>
    <dbReference type="NCBI Taxonomy" id="37333"/>
    <lineage>
        <taxon>Bacteria</taxon>
        <taxon>Bacillati</taxon>
        <taxon>Actinomycetota</taxon>
        <taxon>Actinomycetes</taxon>
        <taxon>Mycobacteriales</taxon>
        <taxon>Nocardiaceae</taxon>
        <taxon>Nocardia</taxon>
    </lineage>
</organism>
<dbReference type="EMBL" id="JACHIT010000002">
    <property type="protein sequence ID" value="MBB5916881.1"/>
    <property type="molecule type" value="Genomic_DNA"/>
</dbReference>
<accession>A0A7W9PIT1</accession>
<evidence type="ECO:0000313" key="3">
    <source>
        <dbReference type="EMBL" id="MBB5916881.1"/>
    </source>
</evidence>
<feature type="signal peptide" evidence="2">
    <location>
        <begin position="1"/>
        <end position="15"/>
    </location>
</feature>
<gene>
    <name evidence="3" type="ORF">BJY24_005793</name>
</gene>
<name>A0A7W9PIT1_9NOCA</name>